<protein>
    <submittedName>
        <fullName evidence="1">AlNc14C94G5810 protein</fullName>
    </submittedName>
</protein>
<gene>
    <name evidence="1" type="primary">AlNc14C94G5810</name>
    <name evidence="1" type="ORF">ALNC14_065900</name>
</gene>
<dbReference type="HOGENOM" id="CLU_2854322_0_0_1"/>
<reference evidence="1" key="1">
    <citation type="journal article" date="2011" name="PLoS Biol.">
        <title>Gene gain and loss during evolution of obligate parasitism in the white rust pathogen of Arabidopsis thaliana.</title>
        <authorList>
            <person name="Kemen E."/>
            <person name="Gardiner A."/>
            <person name="Schultz-Larsen T."/>
            <person name="Kemen A.C."/>
            <person name="Balmuth A.L."/>
            <person name="Robert-Seilaniantz A."/>
            <person name="Bailey K."/>
            <person name="Holub E."/>
            <person name="Studholme D.J."/>
            <person name="Maclean D."/>
            <person name="Jones J.D."/>
        </authorList>
    </citation>
    <scope>NUCLEOTIDE SEQUENCE</scope>
</reference>
<proteinExistence type="predicted"/>
<dbReference type="EMBL" id="FR824139">
    <property type="protein sequence ID" value="CCA20447.1"/>
    <property type="molecule type" value="Genomic_DNA"/>
</dbReference>
<dbReference type="AlphaFoldDB" id="F0WGT3"/>
<accession>F0WGT3</accession>
<organism evidence="1">
    <name type="scientific">Albugo laibachii Nc14</name>
    <dbReference type="NCBI Taxonomy" id="890382"/>
    <lineage>
        <taxon>Eukaryota</taxon>
        <taxon>Sar</taxon>
        <taxon>Stramenopiles</taxon>
        <taxon>Oomycota</taxon>
        <taxon>Peronosporomycetes</taxon>
        <taxon>Albuginales</taxon>
        <taxon>Albuginaceae</taxon>
        <taxon>Albugo</taxon>
    </lineage>
</organism>
<sequence length="65" mass="7419">MSLIVSEKHIEHYCIFQGGGIYSEHGMASFETNSIDPFYLEGEITVHITRRFNQGASSSILNRWL</sequence>
<reference evidence="1" key="2">
    <citation type="submission" date="2011-02" db="EMBL/GenBank/DDBJ databases">
        <authorList>
            <person name="MacLean D."/>
        </authorList>
    </citation>
    <scope>NUCLEOTIDE SEQUENCE</scope>
</reference>
<name>F0WGT3_9STRA</name>
<evidence type="ECO:0000313" key="1">
    <source>
        <dbReference type="EMBL" id="CCA20447.1"/>
    </source>
</evidence>